<dbReference type="SUPFAM" id="SSF46955">
    <property type="entry name" value="Putative DNA-binding domain"/>
    <property type="match status" value="1"/>
</dbReference>
<dbReference type="Proteomes" id="UP000886724">
    <property type="component" value="Unassembled WGS sequence"/>
</dbReference>
<dbReference type="Pfam" id="PF00376">
    <property type="entry name" value="MerR"/>
    <property type="match status" value="1"/>
</dbReference>
<accession>A0A9D2BNN1</accession>
<gene>
    <name evidence="2" type="ORF">H9980_12025</name>
</gene>
<dbReference type="Gene3D" id="1.10.1660.10">
    <property type="match status" value="1"/>
</dbReference>
<dbReference type="CDD" id="cd00592">
    <property type="entry name" value="HTH_MerR-like"/>
    <property type="match status" value="1"/>
</dbReference>
<dbReference type="GO" id="GO:0006355">
    <property type="term" value="P:regulation of DNA-templated transcription"/>
    <property type="evidence" value="ECO:0007669"/>
    <property type="project" value="InterPro"/>
</dbReference>
<comment type="caution">
    <text evidence="2">The sequence shown here is derived from an EMBL/GenBank/DDBJ whole genome shotgun (WGS) entry which is preliminary data.</text>
</comment>
<organism evidence="2 3">
    <name type="scientific">Candidatus Erysipelatoclostridium merdavium</name>
    <dbReference type="NCBI Taxonomy" id="2838566"/>
    <lineage>
        <taxon>Bacteria</taxon>
        <taxon>Bacillati</taxon>
        <taxon>Bacillota</taxon>
        <taxon>Erysipelotrichia</taxon>
        <taxon>Erysipelotrichales</taxon>
        <taxon>Erysipelotrichales incertae sedis</taxon>
    </lineage>
</organism>
<reference evidence="2" key="1">
    <citation type="journal article" date="2021" name="PeerJ">
        <title>Extensive microbial diversity within the chicken gut microbiome revealed by metagenomics and culture.</title>
        <authorList>
            <person name="Gilroy R."/>
            <person name="Ravi A."/>
            <person name="Getino M."/>
            <person name="Pursley I."/>
            <person name="Horton D.L."/>
            <person name="Alikhan N.F."/>
            <person name="Baker D."/>
            <person name="Gharbi K."/>
            <person name="Hall N."/>
            <person name="Watson M."/>
            <person name="Adriaenssens E.M."/>
            <person name="Foster-Nyarko E."/>
            <person name="Jarju S."/>
            <person name="Secka A."/>
            <person name="Antonio M."/>
            <person name="Oren A."/>
            <person name="Chaudhuri R.R."/>
            <person name="La Ragione R."/>
            <person name="Hildebrand F."/>
            <person name="Pallen M.J."/>
        </authorList>
    </citation>
    <scope>NUCLEOTIDE SEQUENCE</scope>
    <source>
        <strain evidence="2">ChiGjej1B1-14440</strain>
    </source>
</reference>
<protein>
    <submittedName>
        <fullName evidence="2">MerR family transcriptional regulator</fullName>
    </submittedName>
</protein>
<dbReference type="AlphaFoldDB" id="A0A9D2BNN1"/>
<dbReference type="EMBL" id="DXET01000270">
    <property type="protein sequence ID" value="HIX82678.1"/>
    <property type="molecule type" value="Genomic_DNA"/>
</dbReference>
<reference evidence="2" key="2">
    <citation type="submission" date="2021-04" db="EMBL/GenBank/DDBJ databases">
        <authorList>
            <person name="Gilroy R."/>
        </authorList>
    </citation>
    <scope>NUCLEOTIDE SEQUENCE</scope>
    <source>
        <strain evidence="2">ChiGjej1B1-14440</strain>
    </source>
</reference>
<name>A0A9D2BNN1_9FIRM</name>
<proteinExistence type="predicted"/>
<dbReference type="PROSITE" id="PS00552">
    <property type="entry name" value="HTH_MERR_1"/>
    <property type="match status" value="1"/>
</dbReference>
<evidence type="ECO:0000313" key="3">
    <source>
        <dbReference type="Proteomes" id="UP000886724"/>
    </source>
</evidence>
<evidence type="ECO:0000259" key="1">
    <source>
        <dbReference type="PROSITE" id="PS50937"/>
    </source>
</evidence>
<dbReference type="PROSITE" id="PS50937">
    <property type="entry name" value="HTH_MERR_2"/>
    <property type="match status" value="1"/>
</dbReference>
<dbReference type="InterPro" id="IPR000551">
    <property type="entry name" value="MerR-type_HTH_dom"/>
</dbReference>
<dbReference type="GO" id="GO:0003677">
    <property type="term" value="F:DNA binding"/>
    <property type="evidence" value="ECO:0007669"/>
    <property type="project" value="InterPro"/>
</dbReference>
<feature type="domain" description="HTH merR-type" evidence="1">
    <location>
        <begin position="4"/>
        <end position="32"/>
    </location>
</feature>
<dbReference type="PRINTS" id="PR00040">
    <property type="entry name" value="HTHMERR"/>
</dbReference>
<evidence type="ECO:0000313" key="2">
    <source>
        <dbReference type="EMBL" id="HIX82678.1"/>
    </source>
</evidence>
<sequence>MYTTYTIGELAKILGVTAETIRYYERKNIIQPIHDENSIKVKII</sequence>
<dbReference type="InterPro" id="IPR009061">
    <property type="entry name" value="DNA-bd_dom_put_sf"/>
</dbReference>